<evidence type="ECO:0000313" key="8">
    <source>
        <dbReference type="EMBL" id="NNH72834.1"/>
    </source>
</evidence>
<feature type="domain" description="LysR substrate-binding" evidence="7">
    <location>
        <begin position="11"/>
        <end position="106"/>
    </location>
</feature>
<evidence type="ECO:0000256" key="3">
    <source>
        <dbReference type="ARBA" id="ARBA00023125"/>
    </source>
</evidence>
<dbReference type="RefSeq" id="WP_067523969.1">
    <property type="nucleotide sequence ID" value="NZ_JABELX010000008.1"/>
</dbReference>
<evidence type="ECO:0000256" key="1">
    <source>
        <dbReference type="ARBA" id="ARBA00009437"/>
    </source>
</evidence>
<dbReference type="PANTHER" id="PTHR30346:SF0">
    <property type="entry name" value="HCA OPERON TRANSCRIPTIONAL ACTIVATOR HCAR"/>
    <property type="match status" value="1"/>
</dbReference>
<feature type="compositionally biased region" description="Basic and acidic residues" evidence="6">
    <location>
        <begin position="205"/>
        <end position="223"/>
    </location>
</feature>
<keyword evidence="4" id="KW-0010">Activator</keyword>
<dbReference type="GO" id="GO:0032993">
    <property type="term" value="C:protein-DNA complex"/>
    <property type="evidence" value="ECO:0007669"/>
    <property type="project" value="TreeGrafter"/>
</dbReference>
<evidence type="ECO:0000256" key="6">
    <source>
        <dbReference type="SAM" id="MobiDB-lite"/>
    </source>
</evidence>
<dbReference type="Proteomes" id="UP000586827">
    <property type="component" value="Unassembled WGS sequence"/>
</dbReference>
<dbReference type="Pfam" id="PF03466">
    <property type="entry name" value="LysR_substrate"/>
    <property type="match status" value="1"/>
</dbReference>
<dbReference type="InterPro" id="IPR005119">
    <property type="entry name" value="LysR_subst-bd"/>
</dbReference>
<accession>A0A849C2F7</accession>
<dbReference type="PANTHER" id="PTHR30346">
    <property type="entry name" value="TRANSCRIPTIONAL DUAL REGULATOR HCAR-RELATED"/>
    <property type="match status" value="1"/>
</dbReference>
<dbReference type="GO" id="GO:0003700">
    <property type="term" value="F:DNA-binding transcription factor activity"/>
    <property type="evidence" value="ECO:0007669"/>
    <property type="project" value="TreeGrafter"/>
</dbReference>
<feature type="region of interest" description="Disordered" evidence="6">
    <location>
        <begin position="180"/>
        <end position="238"/>
    </location>
</feature>
<evidence type="ECO:0000256" key="4">
    <source>
        <dbReference type="ARBA" id="ARBA00023159"/>
    </source>
</evidence>
<keyword evidence="9" id="KW-1185">Reference proteome</keyword>
<name>A0A849C2F7_9NOCA</name>
<proteinExistence type="inferred from homology"/>
<dbReference type="Gene3D" id="3.40.190.10">
    <property type="entry name" value="Periplasmic binding protein-like II"/>
    <property type="match status" value="2"/>
</dbReference>
<evidence type="ECO:0000313" key="9">
    <source>
        <dbReference type="Proteomes" id="UP000586827"/>
    </source>
</evidence>
<dbReference type="CDD" id="cd08414">
    <property type="entry name" value="PBP2_LTTR_aromatics_like"/>
    <property type="match status" value="1"/>
</dbReference>
<evidence type="ECO:0000256" key="5">
    <source>
        <dbReference type="ARBA" id="ARBA00023163"/>
    </source>
</evidence>
<keyword evidence="3" id="KW-0238">DNA-binding</keyword>
<sequence>MSDHAPSDAPVLRVGFVPGVTPTKWERKWRERFPERPLELVGVAQGEQDAALRDGRVDMCFVRLPINRDGMHAIPLYREVPVVVVPKDHPISVFDQVSTAELADERIQDTSDLDGAVDAIELVAANVGVAIVPHSIARLHHRKDTVYRTVTDMPETEVALAWPVDSTSDITEEFVGIVRGRTERSSRSPSGRAATVEQPKKSKVKKPERGGARTGVGKRDTGGRSRASGQKNPRRRGR</sequence>
<comment type="caution">
    <text evidence="8">The sequence shown here is derived from an EMBL/GenBank/DDBJ whole genome shotgun (WGS) entry which is preliminary data.</text>
</comment>
<comment type="similarity">
    <text evidence="1">Belongs to the LysR transcriptional regulatory family.</text>
</comment>
<evidence type="ECO:0000259" key="7">
    <source>
        <dbReference type="Pfam" id="PF03466"/>
    </source>
</evidence>
<dbReference type="EMBL" id="JABELX010000008">
    <property type="protein sequence ID" value="NNH72834.1"/>
    <property type="molecule type" value="Genomic_DNA"/>
</dbReference>
<dbReference type="Gene3D" id="3.40.190.290">
    <property type="match status" value="1"/>
</dbReference>
<reference evidence="8 9" key="1">
    <citation type="submission" date="2020-05" db="EMBL/GenBank/DDBJ databases">
        <title>MicrobeNet Type strains.</title>
        <authorList>
            <person name="Nicholson A.C."/>
        </authorList>
    </citation>
    <scope>NUCLEOTIDE SEQUENCE [LARGE SCALE GENOMIC DNA]</scope>
    <source>
        <strain evidence="8 9">JCM 3224</strain>
    </source>
</reference>
<gene>
    <name evidence="8" type="ORF">HLB23_23750</name>
</gene>
<keyword evidence="5" id="KW-0804">Transcription</keyword>
<organism evidence="8 9">
    <name type="scientific">Nocardia uniformis</name>
    <dbReference type="NCBI Taxonomy" id="53432"/>
    <lineage>
        <taxon>Bacteria</taxon>
        <taxon>Bacillati</taxon>
        <taxon>Actinomycetota</taxon>
        <taxon>Actinomycetes</taxon>
        <taxon>Mycobacteriales</taxon>
        <taxon>Nocardiaceae</taxon>
        <taxon>Nocardia</taxon>
    </lineage>
</organism>
<protein>
    <submittedName>
        <fullName evidence="8">LysR family substrate-binding domain-containing protein</fullName>
    </submittedName>
</protein>
<evidence type="ECO:0000256" key="2">
    <source>
        <dbReference type="ARBA" id="ARBA00023015"/>
    </source>
</evidence>
<dbReference type="AlphaFoldDB" id="A0A849C2F7"/>
<dbReference type="SUPFAM" id="SSF53850">
    <property type="entry name" value="Periplasmic binding protein-like II"/>
    <property type="match status" value="1"/>
</dbReference>
<keyword evidence="2" id="KW-0805">Transcription regulation</keyword>
<dbReference type="GO" id="GO:0003677">
    <property type="term" value="F:DNA binding"/>
    <property type="evidence" value="ECO:0007669"/>
    <property type="project" value="UniProtKB-KW"/>
</dbReference>